<dbReference type="RefSeq" id="XP_056484707.1">
    <property type="nucleotide sequence ID" value="XM_056634087.1"/>
</dbReference>
<dbReference type="EMBL" id="JAPZBU010000009">
    <property type="protein sequence ID" value="KAJ5386909.1"/>
    <property type="molecule type" value="Genomic_DNA"/>
</dbReference>
<reference evidence="1" key="1">
    <citation type="submission" date="2022-12" db="EMBL/GenBank/DDBJ databases">
        <authorList>
            <person name="Petersen C."/>
        </authorList>
    </citation>
    <scope>NUCLEOTIDE SEQUENCE</scope>
    <source>
        <strain evidence="1">IBT 29677</strain>
    </source>
</reference>
<sequence>MKSLETGSLTPIRQRPWLDIPSPANLAEFKKGRDIQKLYSLYSSDILFSYAGLHDIWREREEQIKDTWKNLATEERERLLNTWEGINLRHREDFLGILQHGADQKVSLAVARARDPPTPLQDGKLSWPNISIEDLQRGDVLLKFIEARATMEPFYYVWEDAQSVAPGLAMQWMEKLPAEYVMAFPQIMNPRNYGEMVNIHLLAEKCSTLNQEVFGGNTPIEFRGNLERLLFGKDAEEGVSMMKSQAHVYLFLHHMCHSIVDYEPLGLLSESEGEQSQNNEDEDLDPLVRLLMEHEYSRPGSADMNAMLDLISAKIREREDTIMSMRTDPAFFETLLGQTEDLHPEKVWVSGKGHNKMNSDAHERLLRESIRPMFFRVLGDYTAWSEIHSRFLDVRNIMEIYSEQLKNSKGRPEELIPTSVRDRCRELIGILEYQMIQGLESFAQDLAACPLYRHAFTRSKSKNNVTGRFDIHLRATTWGG</sequence>
<dbReference type="AlphaFoldDB" id="A0A9W9VPN0"/>
<gene>
    <name evidence="1" type="ORF">N7509_009450</name>
</gene>
<keyword evidence="2" id="KW-1185">Reference proteome</keyword>
<evidence type="ECO:0000313" key="1">
    <source>
        <dbReference type="EMBL" id="KAJ5386909.1"/>
    </source>
</evidence>
<dbReference type="GeneID" id="81373067"/>
<comment type="caution">
    <text evidence="1">The sequence shown here is derived from an EMBL/GenBank/DDBJ whole genome shotgun (WGS) entry which is preliminary data.</text>
</comment>
<dbReference type="Proteomes" id="UP001147747">
    <property type="component" value="Unassembled WGS sequence"/>
</dbReference>
<dbReference type="PANTHER" id="PTHR40788:SF2">
    <property type="entry name" value="CLR5 DOMAIN-CONTAINING PROTEIN"/>
    <property type="match status" value="1"/>
</dbReference>
<proteinExistence type="predicted"/>
<dbReference type="PANTHER" id="PTHR40788">
    <property type="entry name" value="CLR5 DOMAIN-CONTAINING PROTEIN-RELATED"/>
    <property type="match status" value="1"/>
</dbReference>
<name>A0A9W9VPN0_9EURO</name>
<protein>
    <submittedName>
        <fullName evidence="1">Uncharacterized protein</fullName>
    </submittedName>
</protein>
<organism evidence="1 2">
    <name type="scientific">Penicillium cosmopolitanum</name>
    <dbReference type="NCBI Taxonomy" id="1131564"/>
    <lineage>
        <taxon>Eukaryota</taxon>
        <taxon>Fungi</taxon>
        <taxon>Dikarya</taxon>
        <taxon>Ascomycota</taxon>
        <taxon>Pezizomycotina</taxon>
        <taxon>Eurotiomycetes</taxon>
        <taxon>Eurotiomycetidae</taxon>
        <taxon>Eurotiales</taxon>
        <taxon>Aspergillaceae</taxon>
        <taxon>Penicillium</taxon>
    </lineage>
</organism>
<accession>A0A9W9VPN0</accession>
<dbReference type="OrthoDB" id="2922289at2759"/>
<reference evidence="1" key="2">
    <citation type="journal article" date="2023" name="IMA Fungus">
        <title>Comparative genomic study of the Penicillium genus elucidates a diverse pangenome and 15 lateral gene transfer events.</title>
        <authorList>
            <person name="Petersen C."/>
            <person name="Sorensen T."/>
            <person name="Nielsen M.R."/>
            <person name="Sondergaard T.E."/>
            <person name="Sorensen J.L."/>
            <person name="Fitzpatrick D.A."/>
            <person name="Frisvad J.C."/>
            <person name="Nielsen K.L."/>
        </authorList>
    </citation>
    <scope>NUCLEOTIDE SEQUENCE</scope>
    <source>
        <strain evidence="1">IBT 29677</strain>
    </source>
</reference>
<evidence type="ECO:0000313" key="2">
    <source>
        <dbReference type="Proteomes" id="UP001147747"/>
    </source>
</evidence>